<dbReference type="InterPro" id="IPR011050">
    <property type="entry name" value="Pectin_lyase_fold/virulence"/>
</dbReference>
<evidence type="ECO:0000259" key="2">
    <source>
        <dbReference type="Pfam" id="PF05860"/>
    </source>
</evidence>
<protein>
    <submittedName>
        <fullName evidence="3">Filamentous hemagglutinin N-terminal domain-containing protein</fullName>
    </submittedName>
</protein>
<reference evidence="3 4" key="1">
    <citation type="submission" date="2019-05" db="EMBL/GenBank/DDBJ databases">
        <title>Microbulbifer harenosus sp. nov., an alginate-degrading bacterium isolated from coastal sand.</title>
        <authorList>
            <person name="Huang H."/>
            <person name="Mo K."/>
            <person name="Bao S."/>
        </authorList>
    </citation>
    <scope>NUCLEOTIDE SEQUENCE [LARGE SCALE GENOMIC DNA]</scope>
    <source>
        <strain evidence="3 4">HB161719</strain>
    </source>
</reference>
<dbReference type="NCBIfam" id="TIGR01901">
    <property type="entry name" value="adhes_NPXG"/>
    <property type="match status" value="1"/>
</dbReference>
<dbReference type="InterPro" id="IPR012334">
    <property type="entry name" value="Pectin_lyas_fold"/>
</dbReference>
<accession>A0ABY2UJJ6</accession>
<comment type="caution">
    <text evidence="3">The sequence shown here is derived from an EMBL/GenBank/DDBJ whole genome shotgun (WGS) entry which is preliminary data.</text>
</comment>
<evidence type="ECO:0000256" key="1">
    <source>
        <dbReference type="SAM" id="SignalP"/>
    </source>
</evidence>
<proteinExistence type="predicted"/>
<keyword evidence="4" id="KW-1185">Reference proteome</keyword>
<gene>
    <name evidence="3" type="ORF">FDY93_07555</name>
</gene>
<dbReference type="Gene3D" id="2.160.20.10">
    <property type="entry name" value="Single-stranded right-handed beta-helix, Pectin lyase-like"/>
    <property type="match status" value="1"/>
</dbReference>
<dbReference type="Proteomes" id="UP000306791">
    <property type="component" value="Unassembled WGS sequence"/>
</dbReference>
<dbReference type="RefSeq" id="WP_138235151.1">
    <property type="nucleotide sequence ID" value="NZ_VANI01000008.1"/>
</dbReference>
<dbReference type="EMBL" id="VANI01000008">
    <property type="protein sequence ID" value="TLM77937.1"/>
    <property type="molecule type" value="Genomic_DNA"/>
</dbReference>
<evidence type="ECO:0000313" key="3">
    <source>
        <dbReference type="EMBL" id="TLM77937.1"/>
    </source>
</evidence>
<dbReference type="SUPFAM" id="SSF51126">
    <property type="entry name" value="Pectin lyase-like"/>
    <property type="match status" value="1"/>
</dbReference>
<feature type="signal peptide" evidence="1">
    <location>
        <begin position="1"/>
        <end position="30"/>
    </location>
</feature>
<keyword evidence="1" id="KW-0732">Signal</keyword>
<name>A0ABY2UJJ6_9GAMM</name>
<feature type="chain" id="PRO_5047350331" evidence="1">
    <location>
        <begin position="31"/>
        <end position="730"/>
    </location>
</feature>
<organism evidence="3 4">
    <name type="scientific">Microbulbifer harenosus</name>
    <dbReference type="NCBI Taxonomy" id="2576840"/>
    <lineage>
        <taxon>Bacteria</taxon>
        <taxon>Pseudomonadati</taxon>
        <taxon>Pseudomonadota</taxon>
        <taxon>Gammaproteobacteria</taxon>
        <taxon>Cellvibrionales</taxon>
        <taxon>Microbulbiferaceae</taxon>
        <taxon>Microbulbifer</taxon>
    </lineage>
</organism>
<dbReference type="InterPro" id="IPR008638">
    <property type="entry name" value="FhaB/CdiA-like_TPS"/>
</dbReference>
<evidence type="ECO:0000313" key="4">
    <source>
        <dbReference type="Proteomes" id="UP000306791"/>
    </source>
</evidence>
<feature type="non-terminal residue" evidence="3">
    <location>
        <position position="730"/>
    </location>
</feature>
<sequence>MNMKKSSLAIAVEVAKLTCLGLITTNSVVAAPGTINSATGNVSEIESGSDAIYQIDGKFGKIDWDSFDVLEGDSVTFRFGGNLNDTQASSIIVNKVLTGTTDISGNVISNGHVVLVNPRGILFSENSSVNVQALTLSALDGNISGVGENFTFEILENVEGDVGVVNTDGQIIAPNGVTLIGKSVKNFADINQGVAGDLIAGNVNFYSADKAVLSLDENGLIGVEITRDEFVEEFQSDFAEYAIQNTGNINAANVVMEARVADGFTQAAINNSGIITARGITESGGVIRLSASSYDGESVAAVNLTGSSELIAESAPSPEGGAGKIELIATDEVVNEGSIHAIRGDRLSGGLVEVSAARGMRNSGEVQAGAFSLTVGDSTDETDSSSVLGSITSVDTIEITNVGGIAQFDISGLSTSQNLKGVIDGGTGNLVDGALSVSDTDGEIAQIHGASQITAASGSSIEGTANADEFTLTASGLSYLDVEFLGITSIDGLDGMDVLIGRDGQDWSLEGSPVDGLSLERIEVLQATNAGLLGTSGNDVITFTAENEVKAGDFIYRNLTGVNGGSGNDTVISGNDQDYILNANGSVDHANVNFTQFEEFQAGGTGNIDASNFSAGLALTGNNGEVEAGEITFRGLSTAIADSLRGSAQADNFVVQANNVIEARGIDFSGVTTITAGGTNNIATGLAAVDWRLQDSDSASNSGIRFDGFRNLVANNAGLVGTAGDDTFTL</sequence>
<dbReference type="Pfam" id="PF05860">
    <property type="entry name" value="TPS"/>
    <property type="match status" value="1"/>
</dbReference>
<feature type="domain" description="Filamentous haemagglutinin FhaB/tRNA nuclease CdiA-like TPS" evidence="2">
    <location>
        <begin position="58"/>
        <end position="294"/>
    </location>
</feature>